<evidence type="ECO:0000256" key="2">
    <source>
        <dbReference type="ARBA" id="ARBA00022679"/>
    </source>
</evidence>
<dbReference type="SMART" id="SM00650">
    <property type="entry name" value="rADc"/>
    <property type="match status" value="1"/>
</dbReference>
<proteinExistence type="predicted"/>
<name>A0ABX0UV08_9HYPH</name>
<evidence type="ECO:0000313" key="7">
    <source>
        <dbReference type="EMBL" id="NIJ56794.1"/>
    </source>
</evidence>
<keyword evidence="1 7" id="KW-0489">Methyltransferase</keyword>
<dbReference type="EC" id="2.1.1.71" evidence="7"/>
<dbReference type="SUPFAM" id="SSF53335">
    <property type="entry name" value="S-adenosyl-L-methionine-dependent methyltransferases"/>
    <property type="match status" value="1"/>
</dbReference>
<comment type="caution">
    <text evidence="7">The sequence shown here is derived from an EMBL/GenBank/DDBJ whole genome shotgun (WGS) entry which is preliminary data.</text>
</comment>
<dbReference type="EMBL" id="JAASQI010000001">
    <property type="protein sequence ID" value="NIJ56794.1"/>
    <property type="molecule type" value="Genomic_DNA"/>
</dbReference>
<reference evidence="7 8" key="1">
    <citation type="submission" date="2020-03" db="EMBL/GenBank/DDBJ databases">
        <title>Genomic Encyclopedia of Type Strains, Phase IV (KMG-IV): sequencing the most valuable type-strain genomes for metagenomic binning, comparative biology and taxonomic classification.</title>
        <authorList>
            <person name="Goeker M."/>
        </authorList>
    </citation>
    <scope>NUCLEOTIDE SEQUENCE [LARGE SCALE GENOMIC DNA]</scope>
    <source>
        <strain evidence="7 8">DSM 103870</strain>
    </source>
</reference>
<dbReference type="EC" id="2.1.1.17" evidence="7"/>
<evidence type="ECO:0000256" key="4">
    <source>
        <dbReference type="ARBA" id="ARBA00022884"/>
    </source>
</evidence>
<protein>
    <submittedName>
        <fullName evidence="7">Phosphatidylethanolamine/phosphatidyl-N-methylethanolamine N-methyltransferase</fullName>
        <ecNumber evidence="7">2.1.1.17</ecNumber>
        <ecNumber evidence="7">2.1.1.71</ecNumber>
    </submittedName>
</protein>
<keyword evidence="2 7" id="KW-0808">Transferase</keyword>
<evidence type="ECO:0000256" key="1">
    <source>
        <dbReference type="ARBA" id="ARBA00022603"/>
    </source>
</evidence>
<dbReference type="InterPro" id="IPR029063">
    <property type="entry name" value="SAM-dependent_MTases_sf"/>
</dbReference>
<keyword evidence="3" id="KW-0949">S-adenosyl-L-methionine</keyword>
<dbReference type="Proteomes" id="UP001429580">
    <property type="component" value="Unassembled WGS sequence"/>
</dbReference>
<evidence type="ECO:0000259" key="6">
    <source>
        <dbReference type="SMART" id="SM00650"/>
    </source>
</evidence>
<gene>
    <name evidence="7" type="ORF">FHS82_000607</name>
</gene>
<dbReference type="Pfam" id="PF00398">
    <property type="entry name" value="RrnaAD"/>
    <property type="match status" value="1"/>
</dbReference>
<dbReference type="GO" id="GO:0032259">
    <property type="term" value="P:methylation"/>
    <property type="evidence" value="ECO:0007669"/>
    <property type="project" value="UniProtKB-KW"/>
</dbReference>
<dbReference type="CDD" id="cd02440">
    <property type="entry name" value="AdoMet_MTases"/>
    <property type="match status" value="1"/>
</dbReference>
<keyword evidence="8" id="KW-1185">Reference proteome</keyword>
<dbReference type="InterPro" id="IPR001737">
    <property type="entry name" value="KsgA/Erm"/>
</dbReference>
<feature type="region of interest" description="Disordered" evidence="5">
    <location>
        <begin position="1"/>
        <end position="26"/>
    </location>
</feature>
<dbReference type="GO" id="GO:0000773">
    <property type="term" value="F:phosphatidyl-N-methylethanolamine N-methyltransferase activity"/>
    <property type="evidence" value="ECO:0007669"/>
    <property type="project" value="UniProtKB-EC"/>
</dbReference>
<sequence>MSEQPVPEQHFSQKPGPRPSLLKDKPQGIRDDARFLKSWVEHPLVTGAVKPSGRALARTMANYIDPALPGFVIELGPGTGPVTEALLKRGLAPERLVLVEFNPDFCKLLRQRFPAVNVIQGDAYGLGETLRGIVREPAAGVVSSLPLFTKPLPQRLALLEDAFSLMHPGAPFVQFTYAVVPPIPKEGGSYSARPSGRVWWNLPPARVWVYRRGK</sequence>
<evidence type="ECO:0000256" key="5">
    <source>
        <dbReference type="SAM" id="MobiDB-lite"/>
    </source>
</evidence>
<keyword evidence="4" id="KW-0694">RNA-binding</keyword>
<feature type="domain" description="Ribosomal RNA adenine methylase transferase N-terminal" evidence="6">
    <location>
        <begin position="56"/>
        <end position="186"/>
    </location>
</feature>
<accession>A0ABX0UV08</accession>
<dbReference type="GO" id="GO:0004608">
    <property type="term" value="F:phosphatidylethanolamine N-methyltransferase activity"/>
    <property type="evidence" value="ECO:0007669"/>
    <property type="project" value="UniProtKB-EC"/>
</dbReference>
<dbReference type="Gene3D" id="3.40.50.150">
    <property type="entry name" value="Vaccinia Virus protein VP39"/>
    <property type="match status" value="1"/>
</dbReference>
<evidence type="ECO:0000313" key="8">
    <source>
        <dbReference type="Proteomes" id="UP001429580"/>
    </source>
</evidence>
<organism evidence="7 8">
    <name type="scientific">Pseudochelatococcus lubricantis</name>
    <dbReference type="NCBI Taxonomy" id="1538102"/>
    <lineage>
        <taxon>Bacteria</taxon>
        <taxon>Pseudomonadati</taxon>
        <taxon>Pseudomonadota</taxon>
        <taxon>Alphaproteobacteria</taxon>
        <taxon>Hyphomicrobiales</taxon>
        <taxon>Chelatococcaceae</taxon>
        <taxon>Pseudochelatococcus</taxon>
    </lineage>
</organism>
<dbReference type="InterPro" id="IPR020598">
    <property type="entry name" value="rRNA_Ade_methylase_Trfase_N"/>
</dbReference>
<evidence type="ECO:0000256" key="3">
    <source>
        <dbReference type="ARBA" id="ARBA00022691"/>
    </source>
</evidence>